<dbReference type="Proteomes" id="UP000806542">
    <property type="component" value="Unassembled WGS sequence"/>
</dbReference>
<dbReference type="PANTHER" id="PTHR34297">
    <property type="entry name" value="HYPOTHETICAL CYTOSOLIC PROTEIN-RELATED"/>
    <property type="match status" value="1"/>
</dbReference>
<accession>A0A9D5R9I6</accession>
<comment type="caution">
    <text evidence="3">The sequence shown here is derived from an EMBL/GenBank/DDBJ whole genome shotgun (WGS) entry which is preliminary data.</text>
</comment>
<dbReference type="InterPro" id="IPR005531">
    <property type="entry name" value="Asp23"/>
</dbReference>
<keyword evidence="4" id="KW-1185">Reference proteome</keyword>
<protein>
    <submittedName>
        <fullName evidence="3">Asp23/Gls24 family envelope stress response protein</fullName>
    </submittedName>
</protein>
<sequence>MENTINPEIEENGNVNIADEVVSIIASLAAAEVKGVASMGSTGFADLLGKKNLSRGVKLVVDNKNVTLDLSVIVEYGAKIPDVAWELQEKVKSEVESMTGLNVTAVNISVDGVNVPKLDKEEPEETLAVEDTEPETESEKEEEAQEETKE</sequence>
<evidence type="ECO:0000256" key="2">
    <source>
        <dbReference type="SAM" id="MobiDB-lite"/>
    </source>
</evidence>
<reference evidence="3" key="1">
    <citation type="submission" date="2020-10" db="EMBL/GenBank/DDBJ databases">
        <title>ChiBAC.</title>
        <authorList>
            <person name="Zenner C."/>
            <person name="Hitch T.C.A."/>
            <person name="Clavel T."/>
        </authorList>
    </citation>
    <scope>NUCLEOTIDE SEQUENCE</scope>
    <source>
        <strain evidence="3">DSM 107454</strain>
    </source>
</reference>
<evidence type="ECO:0000313" key="4">
    <source>
        <dbReference type="Proteomes" id="UP000806542"/>
    </source>
</evidence>
<feature type="region of interest" description="Disordered" evidence="2">
    <location>
        <begin position="114"/>
        <end position="150"/>
    </location>
</feature>
<dbReference type="PANTHER" id="PTHR34297:SF2">
    <property type="entry name" value="ASP23_GLS24 FAMILY ENVELOPE STRESS RESPONSE PROTEIN"/>
    <property type="match status" value="1"/>
</dbReference>
<evidence type="ECO:0000313" key="3">
    <source>
        <dbReference type="EMBL" id="MBE5041125.1"/>
    </source>
</evidence>
<name>A0A9D5R9I6_9FIRM</name>
<gene>
    <name evidence="3" type="ORF">INF28_11730</name>
</gene>
<proteinExistence type="inferred from homology"/>
<evidence type="ECO:0000256" key="1">
    <source>
        <dbReference type="ARBA" id="ARBA00005721"/>
    </source>
</evidence>
<dbReference type="EMBL" id="JADCKB010000036">
    <property type="protein sequence ID" value="MBE5041125.1"/>
    <property type="molecule type" value="Genomic_DNA"/>
</dbReference>
<dbReference type="Pfam" id="PF03780">
    <property type="entry name" value="Asp23"/>
    <property type="match status" value="1"/>
</dbReference>
<dbReference type="AlphaFoldDB" id="A0A9D5R9I6"/>
<organism evidence="3 4">
    <name type="scientific">Ructibacterium gallinarum</name>
    <dbReference type="NCBI Taxonomy" id="2779355"/>
    <lineage>
        <taxon>Bacteria</taxon>
        <taxon>Bacillati</taxon>
        <taxon>Bacillota</taxon>
        <taxon>Clostridia</taxon>
        <taxon>Eubacteriales</taxon>
        <taxon>Oscillospiraceae</taxon>
        <taxon>Ructibacterium</taxon>
    </lineage>
</organism>
<comment type="similarity">
    <text evidence="1">Belongs to the asp23 family.</text>
</comment>
<feature type="compositionally biased region" description="Acidic residues" evidence="2">
    <location>
        <begin position="121"/>
        <end position="150"/>
    </location>
</feature>